<organism evidence="2 3">
    <name type="scientific">Paramuricea clavata</name>
    <name type="common">Red gorgonian</name>
    <name type="synonym">Violescent sea-whip</name>
    <dbReference type="NCBI Taxonomy" id="317549"/>
    <lineage>
        <taxon>Eukaryota</taxon>
        <taxon>Metazoa</taxon>
        <taxon>Cnidaria</taxon>
        <taxon>Anthozoa</taxon>
        <taxon>Octocorallia</taxon>
        <taxon>Malacalcyonacea</taxon>
        <taxon>Plexauridae</taxon>
        <taxon>Paramuricea</taxon>
    </lineage>
</organism>
<feature type="non-terminal residue" evidence="2">
    <location>
        <position position="338"/>
    </location>
</feature>
<dbReference type="EMBL" id="CACRXK020017113">
    <property type="protein sequence ID" value="CAB4030754.1"/>
    <property type="molecule type" value="Genomic_DNA"/>
</dbReference>
<sequence length="338" mass="38334">ETREFLKPHEMKITGEHKPSITVPLLVFSDETSGNTTKKWNCLENVSMSFAGLSRREIRKIENIHFLSTSNVVPSVPLGKSITSDLQDSWGPYWHYLKYSVSSFKKCVYEINMNATSDSGTEIGTIRTNEFVQETIRKIEECNTENQKKQLLQREYGVTEKGGAFDALTCFCGQHHIINRHSELPDQLFTKCAHDSNIQDRKWLDEDSIAYIKMHAALTKRSLVAGIKKASPLEQTSCLKGFHSVLNQDYVEEIYQTTLCAIRDNTLNKAEKDLNLMTPLPMNSMLNKQSKDEAIQKHSARKAMTTIDVPPTNPVQEAPVSQNQTTEQNHTVPFVNNP</sequence>
<keyword evidence="3" id="KW-1185">Reference proteome</keyword>
<feature type="compositionally biased region" description="Polar residues" evidence="1">
    <location>
        <begin position="319"/>
        <end position="338"/>
    </location>
</feature>
<dbReference type="OrthoDB" id="6512366at2759"/>
<accession>A0A7D9JIU0</accession>
<protein>
    <submittedName>
        <fullName evidence="2">Uncharacterized protein</fullName>
    </submittedName>
</protein>
<evidence type="ECO:0000313" key="3">
    <source>
        <dbReference type="Proteomes" id="UP001152795"/>
    </source>
</evidence>
<dbReference type="AlphaFoldDB" id="A0A7D9JIU0"/>
<proteinExistence type="predicted"/>
<dbReference type="Proteomes" id="UP001152795">
    <property type="component" value="Unassembled WGS sequence"/>
</dbReference>
<comment type="caution">
    <text evidence="2">The sequence shown here is derived from an EMBL/GenBank/DDBJ whole genome shotgun (WGS) entry which is preliminary data.</text>
</comment>
<feature type="region of interest" description="Disordered" evidence="1">
    <location>
        <begin position="307"/>
        <end position="338"/>
    </location>
</feature>
<name>A0A7D9JIU0_PARCT</name>
<reference evidence="2" key="1">
    <citation type="submission" date="2020-04" db="EMBL/GenBank/DDBJ databases">
        <authorList>
            <person name="Alioto T."/>
            <person name="Alioto T."/>
            <person name="Gomez Garrido J."/>
        </authorList>
    </citation>
    <scope>NUCLEOTIDE SEQUENCE</scope>
    <source>
        <strain evidence="2">A484AB</strain>
    </source>
</reference>
<evidence type="ECO:0000256" key="1">
    <source>
        <dbReference type="SAM" id="MobiDB-lite"/>
    </source>
</evidence>
<gene>
    <name evidence="2" type="ORF">PACLA_8A077323</name>
</gene>
<evidence type="ECO:0000313" key="2">
    <source>
        <dbReference type="EMBL" id="CAB4030754.1"/>
    </source>
</evidence>